<dbReference type="Gene3D" id="3.40.630.10">
    <property type="entry name" value="Zn peptidases"/>
    <property type="match status" value="1"/>
</dbReference>
<protein>
    <recommendedName>
        <fullName evidence="3">Peptidase M28 domain-containing protein</fullName>
    </recommendedName>
</protein>
<gene>
    <name evidence="4" type="ORF">B4U80_10283</name>
</gene>
<dbReference type="STRING" id="299467.A0A443S725"/>
<accession>A0A443S725</accession>
<dbReference type="AlphaFoldDB" id="A0A443S725"/>
<comment type="caution">
    <text evidence="4">The sequence shown here is derived from an EMBL/GenBank/DDBJ whole genome shotgun (WGS) entry which is preliminary data.</text>
</comment>
<dbReference type="Pfam" id="PF04389">
    <property type="entry name" value="Peptidase_M28"/>
    <property type="match status" value="1"/>
</dbReference>
<dbReference type="PANTHER" id="PTHR12147:SF26">
    <property type="entry name" value="PEPTIDASE M28 DOMAIN-CONTAINING PROTEIN"/>
    <property type="match status" value="1"/>
</dbReference>
<evidence type="ECO:0000313" key="5">
    <source>
        <dbReference type="Proteomes" id="UP000288716"/>
    </source>
</evidence>
<comment type="similarity">
    <text evidence="2">Belongs to the peptidase M28 family. M28B subfamily.</text>
</comment>
<name>A0A443S725_9ACAR</name>
<feature type="non-terminal residue" evidence="4">
    <location>
        <position position="377"/>
    </location>
</feature>
<evidence type="ECO:0000256" key="1">
    <source>
        <dbReference type="ARBA" id="ARBA00001947"/>
    </source>
</evidence>
<dbReference type="PANTHER" id="PTHR12147">
    <property type="entry name" value="METALLOPEPTIDASE M28 FAMILY MEMBER"/>
    <property type="match status" value="1"/>
</dbReference>
<evidence type="ECO:0000313" key="4">
    <source>
        <dbReference type="EMBL" id="RWS23332.1"/>
    </source>
</evidence>
<proteinExistence type="inferred from homology"/>
<dbReference type="InterPro" id="IPR045175">
    <property type="entry name" value="M28_fam"/>
</dbReference>
<feature type="domain" description="Peptidase M28" evidence="3">
    <location>
        <begin position="119"/>
        <end position="240"/>
    </location>
</feature>
<dbReference type="SUPFAM" id="SSF53187">
    <property type="entry name" value="Zn-dependent exopeptidases"/>
    <property type="match status" value="1"/>
</dbReference>
<dbReference type="EMBL" id="NCKV01006658">
    <property type="protein sequence ID" value="RWS23332.1"/>
    <property type="molecule type" value="Genomic_DNA"/>
</dbReference>
<dbReference type="VEuPathDB" id="VectorBase:LDEU008708"/>
<comment type="cofactor">
    <cofactor evidence="1">
        <name>Zn(2+)</name>
        <dbReference type="ChEBI" id="CHEBI:29105"/>
    </cofactor>
</comment>
<dbReference type="OrthoDB" id="2214at2759"/>
<dbReference type="InterPro" id="IPR007484">
    <property type="entry name" value="Peptidase_M28"/>
</dbReference>
<reference evidence="4 5" key="1">
    <citation type="journal article" date="2018" name="Gigascience">
        <title>Genomes of trombidid mites reveal novel predicted allergens and laterally-transferred genes associated with secondary metabolism.</title>
        <authorList>
            <person name="Dong X."/>
            <person name="Chaisiri K."/>
            <person name="Xia D."/>
            <person name="Armstrong S.D."/>
            <person name="Fang Y."/>
            <person name="Donnelly M.J."/>
            <person name="Kadowaki T."/>
            <person name="McGarry J.W."/>
            <person name="Darby A.C."/>
            <person name="Makepeace B.L."/>
        </authorList>
    </citation>
    <scope>NUCLEOTIDE SEQUENCE [LARGE SCALE GENOMIC DNA]</scope>
    <source>
        <strain evidence="4">UoL-UT</strain>
    </source>
</reference>
<evidence type="ECO:0000259" key="3">
    <source>
        <dbReference type="Pfam" id="PF04389"/>
    </source>
</evidence>
<dbReference type="Proteomes" id="UP000288716">
    <property type="component" value="Unassembled WGS sequence"/>
</dbReference>
<evidence type="ECO:0000256" key="2">
    <source>
        <dbReference type="ARBA" id="ARBA00005634"/>
    </source>
</evidence>
<sequence length="377" mass="43402">MLEHVKSLLDSIRLPLENFKESEQIRVESKINSFKQIETHRTCPTNGKNVDISVMNNTLQAMFTKSRNHIFNKTLKDAAQHKIAEYFSLYCDDVKMQTFEMRTSHESFDGVNVIGVKHGKHKGTADDKLIIIGAHYDTVKEAPGVEDNGSGVTALLELLRVYSSRTSVSKFSVMFITFDLEEQGCLGSFVFVKEYLISEVKQSKFFGAIIMDMIMVYNPNANSQLIPEDIYECNSETVNVIKQDGNIGNFLSVMRRTVLDKDLWEQFHDSWNQHADTQKYKLFNFTVPFSFDVRDDFILNHSNFIRSDHASFWLFEKKLKTFALPALFLSDTGPFRYPTCSKYHTIEDDETQITLDNLSFLKNTVDVLLHFLLKGEE</sequence>
<keyword evidence="5" id="KW-1185">Reference proteome</keyword>
<dbReference type="GO" id="GO:0008235">
    <property type="term" value="F:metalloexopeptidase activity"/>
    <property type="evidence" value="ECO:0007669"/>
    <property type="project" value="InterPro"/>
</dbReference>
<dbReference type="GO" id="GO:0006508">
    <property type="term" value="P:proteolysis"/>
    <property type="evidence" value="ECO:0007669"/>
    <property type="project" value="InterPro"/>
</dbReference>
<organism evidence="4 5">
    <name type="scientific">Leptotrombidium deliense</name>
    <dbReference type="NCBI Taxonomy" id="299467"/>
    <lineage>
        <taxon>Eukaryota</taxon>
        <taxon>Metazoa</taxon>
        <taxon>Ecdysozoa</taxon>
        <taxon>Arthropoda</taxon>
        <taxon>Chelicerata</taxon>
        <taxon>Arachnida</taxon>
        <taxon>Acari</taxon>
        <taxon>Acariformes</taxon>
        <taxon>Trombidiformes</taxon>
        <taxon>Prostigmata</taxon>
        <taxon>Anystina</taxon>
        <taxon>Parasitengona</taxon>
        <taxon>Trombiculoidea</taxon>
        <taxon>Trombiculidae</taxon>
        <taxon>Leptotrombidium</taxon>
    </lineage>
</organism>